<sequence length="82" mass="9091">MYAVDEDAPTAQTMFMENQSFADPVYDEAGPSYDSDILSEYVKDNAVPVVQNDCDAFDYDVDEAPTAQTMFIKNSVNCISCL</sequence>
<evidence type="ECO:0008006" key="2">
    <source>
        <dbReference type="Google" id="ProtNLM"/>
    </source>
</evidence>
<organism evidence="1">
    <name type="scientific">Tanacetum cinerariifolium</name>
    <name type="common">Dalmatian daisy</name>
    <name type="synonym">Chrysanthemum cinerariifolium</name>
    <dbReference type="NCBI Taxonomy" id="118510"/>
    <lineage>
        <taxon>Eukaryota</taxon>
        <taxon>Viridiplantae</taxon>
        <taxon>Streptophyta</taxon>
        <taxon>Embryophyta</taxon>
        <taxon>Tracheophyta</taxon>
        <taxon>Spermatophyta</taxon>
        <taxon>Magnoliopsida</taxon>
        <taxon>eudicotyledons</taxon>
        <taxon>Gunneridae</taxon>
        <taxon>Pentapetalae</taxon>
        <taxon>asterids</taxon>
        <taxon>campanulids</taxon>
        <taxon>Asterales</taxon>
        <taxon>Asteraceae</taxon>
        <taxon>Asteroideae</taxon>
        <taxon>Anthemideae</taxon>
        <taxon>Anthemidinae</taxon>
        <taxon>Tanacetum</taxon>
    </lineage>
</organism>
<dbReference type="AlphaFoldDB" id="A0A699RFR2"/>
<evidence type="ECO:0000313" key="1">
    <source>
        <dbReference type="EMBL" id="GFC84815.1"/>
    </source>
</evidence>
<reference evidence="1" key="1">
    <citation type="journal article" date="2019" name="Sci. Rep.">
        <title>Draft genome of Tanacetum cinerariifolium, the natural source of mosquito coil.</title>
        <authorList>
            <person name="Yamashiro T."/>
            <person name="Shiraishi A."/>
            <person name="Satake H."/>
            <person name="Nakayama K."/>
        </authorList>
    </citation>
    <scope>NUCLEOTIDE SEQUENCE</scope>
</reference>
<accession>A0A699RFR2</accession>
<gene>
    <name evidence="1" type="ORF">Tci_856785</name>
</gene>
<name>A0A699RFR2_TANCI</name>
<proteinExistence type="predicted"/>
<protein>
    <recommendedName>
        <fullName evidence="2">Integrase, catalytic region, zinc finger, CCHC-type, peptidase aspartic, catalytic</fullName>
    </recommendedName>
</protein>
<dbReference type="EMBL" id="BKCJ011096622">
    <property type="protein sequence ID" value="GFC84815.1"/>
    <property type="molecule type" value="Genomic_DNA"/>
</dbReference>
<comment type="caution">
    <text evidence="1">The sequence shown here is derived from an EMBL/GenBank/DDBJ whole genome shotgun (WGS) entry which is preliminary data.</text>
</comment>